<feature type="compositionally biased region" description="Gly residues" evidence="1">
    <location>
        <begin position="77"/>
        <end position="87"/>
    </location>
</feature>
<sequence>MTRGDGECAENEDATSRSEGIPQGGRLGGASDANRGEPIAEDSRNDMQDVDDLDLEADADAGVGRRTPNDQEAPGRGPEGALGGDQEGPGRVTRTRTC</sequence>
<evidence type="ECO:0000256" key="1">
    <source>
        <dbReference type="SAM" id="MobiDB-lite"/>
    </source>
</evidence>
<dbReference type="AlphaFoldDB" id="A0A086SW46"/>
<name>A0A086SW46_HAPC1</name>
<keyword evidence="3" id="KW-1185">Reference proteome</keyword>
<comment type="caution">
    <text evidence="2">The sequence shown here is derived from an EMBL/GenBank/DDBJ whole genome shotgun (WGS) entry which is preliminary data.</text>
</comment>
<dbReference type="HOGENOM" id="CLU_2333122_0_0_1"/>
<accession>A0A086SW46</accession>
<feature type="compositionally biased region" description="Acidic residues" evidence="1">
    <location>
        <begin position="48"/>
        <end position="59"/>
    </location>
</feature>
<proteinExistence type="predicted"/>
<dbReference type="Proteomes" id="UP000029964">
    <property type="component" value="Unassembled WGS sequence"/>
</dbReference>
<organism evidence="2 3">
    <name type="scientific">Hapsidospora chrysogenum (strain ATCC 11550 / CBS 779.69 / DSM 880 / IAM 14645 / JCM 23072 / IMI 49137)</name>
    <name type="common">Acremonium chrysogenum</name>
    <dbReference type="NCBI Taxonomy" id="857340"/>
    <lineage>
        <taxon>Eukaryota</taxon>
        <taxon>Fungi</taxon>
        <taxon>Dikarya</taxon>
        <taxon>Ascomycota</taxon>
        <taxon>Pezizomycotina</taxon>
        <taxon>Sordariomycetes</taxon>
        <taxon>Hypocreomycetidae</taxon>
        <taxon>Hypocreales</taxon>
        <taxon>Bionectriaceae</taxon>
        <taxon>Hapsidospora</taxon>
    </lineage>
</organism>
<protein>
    <submittedName>
        <fullName evidence="2">Uncharacterized protein</fullName>
    </submittedName>
</protein>
<feature type="region of interest" description="Disordered" evidence="1">
    <location>
        <begin position="1"/>
        <end position="98"/>
    </location>
</feature>
<reference evidence="3" key="1">
    <citation type="journal article" date="2014" name="Genome Announc.">
        <title>Genome sequence and annotation of Acremonium chrysogenum, producer of the beta-lactam antibiotic cephalosporin C.</title>
        <authorList>
            <person name="Terfehr D."/>
            <person name="Dahlmann T.A."/>
            <person name="Specht T."/>
            <person name="Zadra I."/>
            <person name="Kuernsteiner H."/>
            <person name="Kueck U."/>
        </authorList>
    </citation>
    <scope>NUCLEOTIDE SEQUENCE [LARGE SCALE GENOMIC DNA]</scope>
    <source>
        <strain evidence="3">ATCC 11550 / CBS 779.69 / DSM 880 / IAM 14645 / JCM 23072 / IMI 49137</strain>
    </source>
</reference>
<gene>
    <name evidence="2" type="ORF">ACRE_079610</name>
</gene>
<dbReference type="EMBL" id="JPKY01000134">
    <property type="protein sequence ID" value="KFH41328.1"/>
    <property type="molecule type" value="Genomic_DNA"/>
</dbReference>
<evidence type="ECO:0000313" key="2">
    <source>
        <dbReference type="EMBL" id="KFH41328.1"/>
    </source>
</evidence>
<evidence type="ECO:0000313" key="3">
    <source>
        <dbReference type="Proteomes" id="UP000029964"/>
    </source>
</evidence>